<gene>
    <name evidence="2" type="ORF">CARN7_1437</name>
</gene>
<organism evidence="2">
    <name type="scientific">mine drainage metagenome</name>
    <dbReference type="NCBI Taxonomy" id="410659"/>
    <lineage>
        <taxon>unclassified sequences</taxon>
        <taxon>metagenomes</taxon>
        <taxon>ecological metagenomes</taxon>
    </lineage>
</organism>
<keyword evidence="1" id="KW-1133">Transmembrane helix</keyword>
<feature type="transmembrane region" description="Helical" evidence="1">
    <location>
        <begin position="21"/>
        <end position="38"/>
    </location>
</feature>
<evidence type="ECO:0000313" key="2">
    <source>
        <dbReference type="EMBL" id="CBI10644.1"/>
    </source>
</evidence>
<evidence type="ECO:0000256" key="1">
    <source>
        <dbReference type="SAM" id="Phobius"/>
    </source>
</evidence>
<dbReference type="EMBL" id="CABR01000098">
    <property type="protein sequence ID" value="CBI10644.1"/>
    <property type="molecule type" value="Genomic_DNA"/>
</dbReference>
<reference evidence="2" key="1">
    <citation type="submission" date="2009-10" db="EMBL/GenBank/DDBJ databases">
        <title>Diversity of trophic interactions inside an arsenic-rich microbial ecosystem.</title>
        <authorList>
            <person name="Bertin P.N."/>
            <person name="Heinrich-Salmeron A."/>
            <person name="Pelletier E."/>
            <person name="Goulhen-Chollet F."/>
            <person name="Arsene-Ploetze F."/>
            <person name="Gallien S."/>
            <person name="Calteau A."/>
            <person name="Vallenet D."/>
            <person name="Casiot C."/>
            <person name="Chane-Woon-Ming B."/>
            <person name="Giloteaux L."/>
            <person name="Barakat M."/>
            <person name="Bonnefoy V."/>
            <person name="Bruneel O."/>
            <person name="Chandler M."/>
            <person name="Cleiss J."/>
            <person name="Duran R."/>
            <person name="Elbaz-Poulichet F."/>
            <person name="Fonknechten N."/>
            <person name="Lauga B."/>
            <person name="Mornico D."/>
            <person name="Ortet P."/>
            <person name="Schaeffer C."/>
            <person name="Siguier P."/>
            <person name="Alexander Thil Smith A."/>
            <person name="Van Dorsselaer A."/>
            <person name="Weissenbach J."/>
            <person name="Medigue C."/>
            <person name="Le Paslier D."/>
        </authorList>
    </citation>
    <scope>NUCLEOTIDE SEQUENCE</scope>
</reference>
<comment type="caution">
    <text evidence="2">The sequence shown here is derived from an EMBL/GenBank/DDBJ whole genome shotgun (WGS) entry which is preliminary data.</text>
</comment>
<accession>E6QTS2</accession>
<keyword evidence="1" id="KW-0472">Membrane</keyword>
<proteinExistence type="predicted"/>
<keyword evidence="1" id="KW-0812">Transmembrane</keyword>
<name>E6QTS2_9ZZZZ</name>
<sequence length="85" mass="9366">MVRNLKILTCLKSVGLKIDHSILSFFLLVYSPAFFMQAKAPNPVLQGGVRGFGLSYPLQIIQASICQYRHPGNNASPSAKTIYPQ</sequence>
<dbReference type="AlphaFoldDB" id="E6QTS2"/>
<protein>
    <submittedName>
        <fullName evidence="2">Uncharacterized protein</fullName>
    </submittedName>
</protein>